<dbReference type="InterPro" id="IPR000182">
    <property type="entry name" value="GNAT_dom"/>
</dbReference>
<dbReference type="InterPro" id="IPR016181">
    <property type="entry name" value="Acyl_CoA_acyltransferase"/>
</dbReference>
<dbReference type="CDD" id="cd04301">
    <property type="entry name" value="NAT_SF"/>
    <property type="match status" value="1"/>
</dbReference>
<protein>
    <submittedName>
        <fullName evidence="4">GNAT family N-acetyltransferase</fullName>
    </submittedName>
</protein>
<name>A0ABS8YV24_9RHOB</name>
<evidence type="ECO:0000259" key="3">
    <source>
        <dbReference type="PROSITE" id="PS51186"/>
    </source>
</evidence>
<evidence type="ECO:0000256" key="1">
    <source>
        <dbReference type="ARBA" id="ARBA00022679"/>
    </source>
</evidence>
<comment type="caution">
    <text evidence="4">The sequence shown here is derived from an EMBL/GenBank/DDBJ whole genome shotgun (WGS) entry which is preliminary data.</text>
</comment>
<proteinExistence type="predicted"/>
<keyword evidence="2" id="KW-0012">Acyltransferase</keyword>
<dbReference type="Gene3D" id="3.40.630.30">
    <property type="match status" value="1"/>
</dbReference>
<gene>
    <name evidence="4" type="ORF">LZA78_09375</name>
</gene>
<dbReference type="PROSITE" id="PS51186">
    <property type="entry name" value="GNAT"/>
    <property type="match status" value="1"/>
</dbReference>
<dbReference type="SUPFAM" id="SSF55729">
    <property type="entry name" value="Acyl-CoA N-acyltransferases (Nat)"/>
    <property type="match status" value="1"/>
</dbReference>
<keyword evidence="1" id="KW-0808">Transferase</keyword>
<feature type="domain" description="N-acetyltransferase" evidence="3">
    <location>
        <begin position="102"/>
        <end position="237"/>
    </location>
</feature>
<dbReference type="InterPro" id="IPR050680">
    <property type="entry name" value="YpeA/RimI_acetyltransf"/>
</dbReference>
<dbReference type="RefSeq" id="WP_233676670.1">
    <property type="nucleotide sequence ID" value="NZ_JAJUOS010000006.1"/>
</dbReference>
<dbReference type="EMBL" id="JAJUOS010000006">
    <property type="protein sequence ID" value="MCE5973689.1"/>
    <property type="molecule type" value="Genomic_DNA"/>
</dbReference>
<reference evidence="4 5" key="1">
    <citation type="submission" date="2021-12" db="EMBL/GenBank/DDBJ databases">
        <title>Sinirhodobacter sp. WL0062 is a bacterium isolated from seawater.</title>
        <authorList>
            <person name="Wang L."/>
            <person name="He W."/>
            <person name="Zhang D.-F."/>
        </authorList>
    </citation>
    <scope>NUCLEOTIDE SEQUENCE [LARGE SCALE GENOMIC DNA]</scope>
    <source>
        <strain evidence="4 5">WL0062</strain>
    </source>
</reference>
<evidence type="ECO:0000313" key="4">
    <source>
        <dbReference type="EMBL" id="MCE5973689.1"/>
    </source>
</evidence>
<keyword evidence="5" id="KW-1185">Reference proteome</keyword>
<organism evidence="4 5">
    <name type="scientific">Rhodobacter flavimaris</name>
    <dbReference type="NCBI Taxonomy" id="2907145"/>
    <lineage>
        <taxon>Bacteria</taxon>
        <taxon>Pseudomonadati</taxon>
        <taxon>Pseudomonadota</taxon>
        <taxon>Alphaproteobacteria</taxon>
        <taxon>Rhodobacterales</taxon>
        <taxon>Rhodobacter group</taxon>
        <taxon>Rhodobacter</taxon>
    </lineage>
</organism>
<dbReference type="Proteomes" id="UP001521181">
    <property type="component" value="Unassembled WGS sequence"/>
</dbReference>
<evidence type="ECO:0000313" key="5">
    <source>
        <dbReference type="Proteomes" id="UP001521181"/>
    </source>
</evidence>
<dbReference type="PANTHER" id="PTHR43420">
    <property type="entry name" value="ACETYLTRANSFERASE"/>
    <property type="match status" value="1"/>
</dbReference>
<dbReference type="Pfam" id="PF00583">
    <property type="entry name" value="Acetyltransf_1"/>
    <property type="match status" value="1"/>
</dbReference>
<accession>A0ABS8YV24</accession>
<sequence length="237" mass="25495">MTDQVFAVIDATWPPVACTEAGGFVIREGKGGGSRVSAASRFAPWDACDLDAAIAAQRALGQSPKFQIRPDDAELDNALAARGFVVTDPTVVYDAPIGTLQGEVPPVTAFAHWPPLQIARDLWTDLGIGPARQAIMERATDPKCCILGRKTDRAAGAMFVAIHDGIAMIHALAILPEMRRMGLARAMIHEAARWAAENGAQRMMLVVTDANDGANALYRVLGMERRSGYHYRSEATP</sequence>
<dbReference type="PANTHER" id="PTHR43420:SF47">
    <property type="entry name" value="N-ACETYLTRANSFERASE DOMAIN-CONTAINING PROTEIN"/>
    <property type="match status" value="1"/>
</dbReference>
<evidence type="ECO:0000256" key="2">
    <source>
        <dbReference type="ARBA" id="ARBA00023315"/>
    </source>
</evidence>